<evidence type="ECO:0000256" key="7">
    <source>
        <dbReference type="ARBA" id="ARBA00023316"/>
    </source>
</evidence>
<feature type="transmembrane region" description="Helical" evidence="11">
    <location>
        <begin position="582"/>
        <end position="598"/>
    </location>
</feature>
<evidence type="ECO:0000256" key="6">
    <source>
        <dbReference type="ARBA" id="ARBA00023136"/>
    </source>
</evidence>
<dbReference type="GO" id="GO:0030244">
    <property type="term" value="P:cellulose biosynthetic process"/>
    <property type="evidence" value="ECO:0007669"/>
    <property type="project" value="InterPro"/>
</dbReference>
<dbReference type="EMBL" id="OZ034821">
    <property type="protein sequence ID" value="CAL1407098.1"/>
    <property type="molecule type" value="Genomic_DNA"/>
</dbReference>
<evidence type="ECO:0000256" key="2">
    <source>
        <dbReference type="ARBA" id="ARBA00022676"/>
    </source>
</evidence>
<evidence type="ECO:0000256" key="9">
    <source>
        <dbReference type="PIRSR" id="PIRSR605150-2"/>
    </source>
</evidence>
<dbReference type="AlphaFoldDB" id="A0AAV2GBA2"/>
<accession>A0AAV2GBA2</accession>
<feature type="active site" evidence="8">
    <location>
        <position position="141"/>
    </location>
</feature>
<dbReference type="GO" id="GO:0016020">
    <property type="term" value="C:membrane"/>
    <property type="evidence" value="ECO:0007669"/>
    <property type="project" value="InterPro"/>
</dbReference>
<protein>
    <recommendedName>
        <fullName evidence="14">Cellulose synthase-like protein H1</fullName>
    </recommendedName>
</protein>
<dbReference type="Gene3D" id="3.90.550.10">
    <property type="entry name" value="Spore Coat Polysaccharide Biosynthesis Protein SpsA, Chain A"/>
    <property type="match status" value="1"/>
</dbReference>
<dbReference type="InterPro" id="IPR005150">
    <property type="entry name" value="Cellulose_synth"/>
</dbReference>
<dbReference type="Proteomes" id="UP001497516">
    <property type="component" value="Chromosome 8"/>
</dbReference>
<feature type="transmembrane region" description="Helical" evidence="11">
    <location>
        <begin position="51"/>
        <end position="72"/>
    </location>
</feature>
<keyword evidence="3" id="KW-0808">Transferase</keyword>
<evidence type="ECO:0000256" key="1">
    <source>
        <dbReference type="ARBA" id="ARBA00004127"/>
    </source>
</evidence>
<dbReference type="SUPFAM" id="SSF53448">
    <property type="entry name" value="Nucleotide-diphospho-sugar transferases"/>
    <property type="match status" value="1"/>
</dbReference>
<keyword evidence="13" id="KW-1185">Reference proteome</keyword>
<gene>
    <name evidence="12" type="ORF">LTRI10_LOCUS46786</name>
</gene>
<keyword evidence="5 11" id="KW-1133">Transmembrane helix</keyword>
<feature type="binding site" evidence="10">
    <location>
        <position position="282"/>
    </location>
    <ligand>
        <name>Mn(2+)</name>
        <dbReference type="ChEBI" id="CHEBI:29035"/>
    </ligand>
</feature>
<evidence type="ECO:0000256" key="5">
    <source>
        <dbReference type="ARBA" id="ARBA00022989"/>
    </source>
</evidence>
<keyword evidence="7" id="KW-0961">Cell wall biogenesis/degradation</keyword>
<dbReference type="GO" id="GO:0071555">
    <property type="term" value="P:cell wall organization"/>
    <property type="evidence" value="ECO:0007669"/>
    <property type="project" value="UniProtKB-KW"/>
</dbReference>
<feature type="transmembrane region" description="Helical" evidence="11">
    <location>
        <begin position="731"/>
        <end position="751"/>
    </location>
</feature>
<feature type="binding site" evidence="9">
    <location>
        <position position="112"/>
    </location>
    <ligand>
        <name>UDP-alpha-D-glucose</name>
        <dbReference type="ChEBI" id="CHEBI:58885"/>
    </ligand>
</feature>
<keyword evidence="6 11" id="KW-0472">Membrane</keyword>
<evidence type="ECO:0000313" key="12">
    <source>
        <dbReference type="EMBL" id="CAL1407098.1"/>
    </source>
</evidence>
<feature type="transmembrane region" description="Helical" evidence="11">
    <location>
        <begin position="674"/>
        <end position="694"/>
    </location>
</feature>
<feature type="transmembrane region" description="Helical" evidence="11">
    <location>
        <begin position="27"/>
        <end position="45"/>
    </location>
</feature>
<dbReference type="GO" id="GO:0016760">
    <property type="term" value="F:cellulose synthase (UDP-forming) activity"/>
    <property type="evidence" value="ECO:0007669"/>
    <property type="project" value="InterPro"/>
</dbReference>
<feature type="transmembrane region" description="Helical" evidence="11">
    <location>
        <begin position="619"/>
        <end position="638"/>
    </location>
</feature>
<evidence type="ECO:0000256" key="10">
    <source>
        <dbReference type="PIRSR" id="PIRSR605150-3"/>
    </source>
</evidence>
<organism evidence="12 13">
    <name type="scientific">Linum trigynum</name>
    <dbReference type="NCBI Taxonomy" id="586398"/>
    <lineage>
        <taxon>Eukaryota</taxon>
        <taxon>Viridiplantae</taxon>
        <taxon>Streptophyta</taxon>
        <taxon>Embryophyta</taxon>
        <taxon>Tracheophyta</taxon>
        <taxon>Spermatophyta</taxon>
        <taxon>Magnoliopsida</taxon>
        <taxon>eudicotyledons</taxon>
        <taxon>Gunneridae</taxon>
        <taxon>Pentapetalae</taxon>
        <taxon>rosids</taxon>
        <taxon>fabids</taxon>
        <taxon>Malpighiales</taxon>
        <taxon>Linaceae</taxon>
        <taxon>Linum</taxon>
    </lineage>
</organism>
<evidence type="ECO:0000256" key="3">
    <source>
        <dbReference type="ARBA" id="ARBA00022679"/>
    </source>
</evidence>
<evidence type="ECO:0000256" key="8">
    <source>
        <dbReference type="PIRSR" id="PIRSR605150-1"/>
    </source>
</evidence>
<feature type="transmembrane region" description="Helical" evidence="11">
    <location>
        <begin position="701"/>
        <end position="719"/>
    </location>
</feature>
<feature type="binding site" evidence="10">
    <location>
        <position position="306"/>
    </location>
    <ligand>
        <name>Mn(2+)</name>
        <dbReference type="ChEBI" id="CHEBI:29035"/>
    </ligand>
</feature>
<feature type="active site" evidence="8">
    <location>
        <position position="470"/>
    </location>
</feature>
<evidence type="ECO:0008006" key="14">
    <source>
        <dbReference type="Google" id="ProtNLM"/>
    </source>
</evidence>
<dbReference type="Pfam" id="PF03552">
    <property type="entry name" value="Cellulose_synt"/>
    <property type="match status" value="2"/>
</dbReference>
<comment type="subcellular location">
    <subcellularLocation>
        <location evidence="1">Endomembrane system</location>
        <topology evidence="1">Multi-pass membrane protein</topology>
    </subcellularLocation>
</comment>
<keyword evidence="4 11" id="KW-0812">Transmembrane</keyword>
<name>A0AAV2GBA2_9ROSI</name>
<evidence type="ECO:0000313" key="13">
    <source>
        <dbReference type="Proteomes" id="UP001497516"/>
    </source>
</evidence>
<sequence length="758" mass="84298">MAKADRYSPSSSPLYERFPLKYTSHRILDVVVSLLLASLLIYRLLHLHHHGIAWLIALSCESWFAFFWLLAVSTKWTPAEFKTYPERLSERVEERELPAVDMFVTTADPVLEPPIITVNTVLSLMAVDYPVSKLACYVSDDGCSPLTYYSLVEASKFARLWVPFCKKYNVHVRAPFRYFSVAEVSSGNGESSEFRQECEKMKEEYGKLCCKIEEATGKQPSSWDVTYSGDLAAFAHVERRNHPTIIKVIWENKYDTWAGEEGLPHLVYISREKRPEHPHHYKAGAMNVLTRVSGVMTNAPFMLNVDCDMYANNPLIVRYAMCVLLDARREEGFVQFPQSFYGALKDDPFGNQLVVLFQFVGAGISGIQGAFYGGTGCFHRRKVIYGLCPVDNTGEFSEKELLRIFGTSIEFAESAGLALKGHTNSQTNTSRGRLLDSVEVANQVAGCSYESSSNWGKPNIGWQYGSTTEDVLTGLGIHTRGWSSVMCNPYPVAFLGCAPTGGPASLTQQKRWATGLLEILISGRNPLISVFTAKLQFRQCLAYLWIMIWGLRSIPELCYSLLPAYCLITNSNFLPKLQDPGIYIVIAPLAAYTVYTLLEYSQTGLSIRAWWNNMRMARIVATGPRFLSLLSVICKVLGLSETVFEVTQKDTTSSSDDDQSQHDVASRFTFDGSLMFVPGTVLVNLAALGIGLVTGFGDGSGLGEVISCVVLLSFFWPFVEGLFVGRGKYGIPLATVGKSFTLALVFVLSFITRRPKSA</sequence>
<evidence type="ECO:0000256" key="4">
    <source>
        <dbReference type="ARBA" id="ARBA00022692"/>
    </source>
</evidence>
<dbReference type="PANTHER" id="PTHR13301">
    <property type="entry name" value="X-BOX TRANSCRIPTION FACTOR-RELATED"/>
    <property type="match status" value="1"/>
</dbReference>
<feature type="transmembrane region" description="Helical" evidence="11">
    <location>
        <begin position="541"/>
        <end position="562"/>
    </location>
</feature>
<dbReference type="InterPro" id="IPR029044">
    <property type="entry name" value="Nucleotide-diphossugar_trans"/>
</dbReference>
<proteinExistence type="predicted"/>
<reference evidence="12 13" key="1">
    <citation type="submission" date="2024-04" db="EMBL/GenBank/DDBJ databases">
        <authorList>
            <person name="Fracassetti M."/>
        </authorList>
    </citation>
    <scope>NUCLEOTIDE SEQUENCE [LARGE SCALE GENOMIC DNA]</scope>
</reference>
<feature type="binding site" evidence="9">
    <location>
        <position position="141"/>
    </location>
    <ligand>
        <name>UDP-alpha-D-glucose</name>
        <dbReference type="ChEBI" id="CHEBI:58885"/>
    </ligand>
</feature>
<dbReference type="GO" id="GO:0012505">
    <property type="term" value="C:endomembrane system"/>
    <property type="evidence" value="ECO:0007669"/>
    <property type="project" value="UniProtKB-SubCell"/>
</dbReference>
<keyword evidence="2" id="KW-0328">Glycosyltransferase</keyword>
<evidence type="ECO:0000256" key="11">
    <source>
        <dbReference type="SAM" id="Phobius"/>
    </source>
</evidence>